<dbReference type="EC" id="5.6.2.3" evidence="1"/>
<comment type="similarity">
    <text evidence="1">Belongs to the helicase family.</text>
</comment>
<dbReference type="InterPro" id="IPR027417">
    <property type="entry name" value="P-loop_NTPase"/>
</dbReference>
<keyword evidence="5" id="KW-1185">Reference proteome</keyword>
<organism evidence="4 5">
    <name type="scientific">Tetrapyrgos nigripes</name>
    <dbReference type="NCBI Taxonomy" id="182062"/>
    <lineage>
        <taxon>Eukaryota</taxon>
        <taxon>Fungi</taxon>
        <taxon>Dikarya</taxon>
        <taxon>Basidiomycota</taxon>
        <taxon>Agaricomycotina</taxon>
        <taxon>Agaricomycetes</taxon>
        <taxon>Agaricomycetidae</taxon>
        <taxon>Agaricales</taxon>
        <taxon>Marasmiineae</taxon>
        <taxon>Marasmiaceae</taxon>
        <taxon>Tetrapyrgos</taxon>
    </lineage>
</organism>
<sequence>MYTQFKNKEHVVPANEKEKSCLQLINDVDAAASHVQGSVTSKKHMRNEIWSLINKIGSPSWFITISPADVNHPICLYFADVDQEYKPEIQDKKLRECLIKQNPVAAARFFDFMVQAFIKHVLGVGSGHNGLYGKTEAYYGTVEQQGHLTLHLRLLLWIKSSLSPQEIRDQILKHDSDFIKSLISYLESCYVGEFDTGTSASINEQIILNKTKPDYKDPTLTMPTPPPVAVCSCSKHEYPPSITHSDISHSQTHSHCLFKYKDMENRTLNFIGKTLPRSDKGDREYYCCVALSLFKPWRDGSELREAGQTWEEAFNVHIFTEMQIKLMANFNLRYECNDSRDDYSALRKRGQTHTSSGPGFDIDNSDDTAMHEFLSNVNETYNQNTFEAPIDFNTEDLLPNNGILDPHSEKYKLDDDVNTFCPDITIDSTTWKQKVAEERSRALLNMKHNPANDNAESNNCHKNKFTRWNEVVFDDLSYIDKDFQNETLNEEQHRAFKIITNHSTSAEFKPLKMYIGGMGGTGKSKVIYSLCRFFCEKGEGHAMVVCAPTGTAAALVHGLTYHSLLGFSRPATEEVSINEDTGIKKARDNLDGVKYIFIDEISGNHSSGFGGYSVIFAGDFAQLPPVGEETGKALWHQVTHVVILRKNMQQQAQSLEDLNFRLALENM</sequence>
<dbReference type="GO" id="GO:0016787">
    <property type="term" value="F:hydrolase activity"/>
    <property type="evidence" value="ECO:0007669"/>
    <property type="project" value="UniProtKB-KW"/>
</dbReference>
<dbReference type="GO" id="GO:0000723">
    <property type="term" value="P:telomere maintenance"/>
    <property type="evidence" value="ECO:0007669"/>
    <property type="project" value="InterPro"/>
</dbReference>
<evidence type="ECO:0000259" key="3">
    <source>
        <dbReference type="Pfam" id="PF14214"/>
    </source>
</evidence>
<dbReference type="PANTHER" id="PTHR47642">
    <property type="entry name" value="ATP-DEPENDENT DNA HELICASE"/>
    <property type="match status" value="1"/>
</dbReference>
<dbReference type="Gene3D" id="3.40.50.300">
    <property type="entry name" value="P-loop containing nucleotide triphosphate hydrolases"/>
    <property type="match status" value="1"/>
</dbReference>
<comment type="cofactor">
    <cofactor evidence="1">
        <name>Mg(2+)</name>
        <dbReference type="ChEBI" id="CHEBI:18420"/>
    </cofactor>
</comment>
<dbReference type="InterPro" id="IPR010285">
    <property type="entry name" value="DNA_helicase_pif1-like_DEAD"/>
</dbReference>
<evidence type="ECO:0000259" key="2">
    <source>
        <dbReference type="Pfam" id="PF05970"/>
    </source>
</evidence>
<dbReference type="SUPFAM" id="SSF52540">
    <property type="entry name" value="P-loop containing nucleoside triphosphate hydrolases"/>
    <property type="match status" value="1"/>
</dbReference>
<keyword evidence="1" id="KW-0233">DNA recombination</keyword>
<feature type="domain" description="Helitron helicase-like" evidence="3">
    <location>
        <begin position="16"/>
        <end position="155"/>
    </location>
</feature>
<dbReference type="OrthoDB" id="432234at2759"/>
<keyword evidence="1" id="KW-0347">Helicase</keyword>
<comment type="catalytic activity">
    <reaction evidence="1">
        <text>ATP + H2O = ADP + phosphate + H(+)</text>
        <dbReference type="Rhea" id="RHEA:13065"/>
        <dbReference type="ChEBI" id="CHEBI:15377"/>
        <dbReference type="ChEBI" id="CHEBI:15378"/>
        <dbReference type="ChEBI" id="CHEBI:30616"/>
        <dbReference type="ChEBI" id="CHEBI:43474"/>
        <dbReference type="ChEBI" id="CHEBI:456216"/>
        <dbReference type="EC" id="5.6.2.3"/>
    </reaction>
</comment>
<keyword evidence="1" id="KW-0067">ATP-binding</keyword>
<dbReference type="InterPro" id="IPR025476">
    <property type="entry name" value="Helitron_helicase-like"/>
</dbReference>
<feature type="domain" description="DNA helicase Pif1-like DEAD-box helicase" evidence="2">
    <location>
        <begin position="488"/>
        <end position="606"/>
    </location>
</feature>
<accession>A0A8H5LS60</accession>
<protein>
    <recommendedName>
        <fullName evidence="1">ATP-dependent DNA helicase</fullName>
        <ecNumber evidence="1">5.6.2.3</ecNumber>
    </recommendedName>
</protein>
<dbReference type="AlphaFoldDB" id="A0A8H5LS60"/>
<proteinExistence type="inferred from homology"/>
<dbReference type="GO" id="GO:0005524">
    <property type="term" value="F:ATP binding"/>
    <property type="evidence" value="ECO:0007669"/>
    <property type="project" value="UniProtKB-KW"/>
</dbReference>
<dbReference type="Pfam" id="PF05970">
    <property type="entry name" value="PIF1"/>
    <property type="match status" value="1"/>
</dbReference>
<gene>
    <name evidence="4" type="ORF">D9758_003832</name>
</gene>
<comment type="caution">
    <text evidence="4">The sequence shown here is derived from an EMBL/GenBank/DDBJ whole genome shotgun (WGS) entry which is preliminary data.</text>
</comment>
<dbReference type="Pfam" id="PF14214">
    <property type="entry name" value="Helitron_like_N"/>
    <property type="match status" value="1"/>
</dbReference>
<keyword evidence="1" id="KW-0227">DNA damage</keyword>
<keyword evidence="1" id="KW-0234">DNA repair</keyword>
<dbReference type="EMBL" id="JAACJM010000019">
    <property type="protein sequence ID" value="KAF5367552.1"/>
    <property type="molecule type" value="Genomic_DNA"/>
</dbReference>
<dbReference type="GO" id="GO:0043139">
    <property type="term" value="F:5'-3' DNA helicase activity"/>
    <property type="evidence" value="ECO:0007669"/>
    <property type="project" value="UniProtKB-EC"/>
</dbReference>
<reference evidence="4 5" key="1">
    <citation type="journal article" date="2020" name="ISME J.">
        <title>Uncovering the hidden diversity of litter-decomposition mechanisms in mushroom-forming fungi.</title>
        <authorList>
            <person name="Floudas D."/>
            <person name="Bentzer J."/>
            <person name="Ahren D."/>
            <person name="Johansson T."/>
            <person name="Persson P."/>
            <person name="Tunlid A."/>
        </authorList>
    </citation>
    <scope>NUCLEOTIDE SEQUENCE [LARGE SCALE GENOMIC DNA]</scope>
    <source>
        <strain evidence="4 5">CBS 291.85</strain>
    </source>
</reference>
<evidence type="ECO:0000256" key="1">
    <source>
        <dbReference type="RuleBase" id="RU363044"/>
    </source>
</evidence>
<evidence type="ECO:0000313" key="5">
    <source>
        <dbReference type="Proteomes" id="UP000559256"/>
    </source>
</evidence>
<dbReference type="Proteomes" id="UP000559256">
    <property type="component" value="Unassembled WGS sequence"/>
</dbReference>
<name>A0A8H5LS60_9AGAR</name>
<dbReference type="GO" id="GO:0006281">
    <property type="term" value="P:DNA repair"/>
    <property type="evidence" value="ECO:0007669"/>
    <property type="project" value="UniProtKB-KW"/>
</dbReference>
<keyword evidence="1" id="KW-0378">Hydrolase</keyword>
<keyword evidence="1" id="KW-0547">Nucleotide-binding</keyword>
<dbReference type="GO" id="GO:0006310">
    <property type="term" value="P:DNA recombination"/>
    <property type="evidence" value="ECO:0007669"/>
    <property type="project" value="UniProtKB-KW"/>
</dbReference>
<dbReference type="PANTHER" id="PTHR47642:SF5">
    <property type="entry name" value="ATP-DEPENDENT DNA HELICASE"/>
    <property type="match status" value="1"/>
</dbReference>
<evidence type="ECO:0000313" key="4">
    <source>
        <dbReference type="EMBL" id="KAF5367552.1"/>
    </source>
</evidence>
<dbReference type="InterPro" id="IPR051055">
    <property type="entry name" value="PIF1_helicase"/>
</dbReference>